<dbReference type="EMBL" id="JACCCW010000002">
    <property type="protein sequence ID" value="NYF80016.1"/>
    <property type="molecule type" value="Genomic_DNA"/>
</dbReference>
<protein>
    <submittedName>
        <fullName evidence="1">Uncharacterized protein</fullName>
    </submittedName>
</protein>
<dbReference type="Proteomes" id="UP000589520">
    <property type="component" value="Unassembled WGS sequence"/>
</dbReference>
<reference evidence="1 2" key="1">
    <citation type="submission" date="2020-07" db="EMBL/GenBank/DDBJ databases">
        <title>Genomic Encyclopedia of Type Strains, Phase IV (KMG-V): Genome sequencing to study the core and pangenomes of soil and plant-associated prokaryotes.</title>
        <authorList>
            <person name="Whitman W."/>
        </authorList>
    </citation>
    <scope>NUCLEOTIDE SEQUENCE [LARGE SCALE GENOMIC DNA]</scope>
    <source>
        <strain evidence="1 2">X4EP2</strain>
    </source>
</reference>
<dbReference type="AlphaFoldDB" id="A0A7Y9PJ07"/>
<organism evidence="1 2">
    <name type="scientific">Granulicella arctica</name>
    <dbReference type="NCBI Taxonomy" id="940613"/>
    <lineage>
        <taxon>Bacteria</taxon>
        <taxon>Pseudomonadati</taxon>
        <taxon>Acidobacteriota</taxon>
        <taxon>Terriglobia</taxon>
        <taxon>Terriglobales</taxon>
        <taxon>Acidobacteriaceae</taxon>
        <taxon>Granulicella</taxon>
    </lineage>
</organism>
<evidence type="ECO:0000313" key="2">
    <source>
        <dbReference type="Proteomes" id="UP000589520"/>
    </source>
</evidence>
<gene>
    <name evidence="1" type="ORF">HDF17_002336</name>
</gene>
<dbReference type="RefSeq" id="WP_179491090.1">
    <property type="nucleotide sequence ID" value="NZ_JACCCW010000002.1"/>
</dbReference>
<proteinExistence type="predicted"/>
<accession>A0A7Y9PJ07</accession>
<evidence type="ECO:0000313" key="1">
    <source>
        <dbReference type="EMBL" id="NYF80016.1"/>
    </source>
</evidence>
<comment type="caution">
    <text evidence="1">The sequence shown here is derived from an EMBL/GenBank/DDBJ whole genome shotgun (WGS) entry which is preliminary data.</text>
</comment>
<name>A0A7Y9PJ07_9BACT</name>
<sequence>MHLIRGRKEVWNYSIPRRLLSQEGAKFKNLGDCTRLSDGNILFSRKTGTDIITPNKRVIWSYYAEIGTEVHSVQAIGTNRVRLTQNGNPAKLMLVEVPSGKLTRQIVILTSHLDEVHDQFRRARMTQAGTFLVAQIDMDKMIEYDKDGKPYGRWTLLRHGQRPS</sequence>
<keyword evidence="2" id="KW-1185">Reference proteome</keyword>